<organism evidence="1 2">
    <name type="scientific">Aureibacter tunicatorum</name>
    <dbReference type="NCBI Taxonomy" id="866807"/>
    <lineage>
        <taxon>Bacteria</taxon>
        <taxon>Pseudomonadati</taxon>
        <taxon>Bacteroidota</taxon>
        <taxon>Cytophagia</taxon>
        <taxon>Cytophagales</taxon>
        <taxon>Persicobacteraceae</taxon>
        <taxon>Aureibacter</taxon>
    </lineage>
</organism>
<dbReference type="RefSeq" id="WP_309940840.1">
    <property type="nucleotide sequence ID" value="NZ_AP025306.1"/>
</dbReference>
<dbReference type="AlphaFoldDB" id="A0AAE4BRZ8"/>
<evidence type="ECO:0000313" key="1">
    <source>
        <dbReference type="EMBL" id="MDR6240699.1"/>
    </source>
</evidence>
<sequence>MLETGLRIAILVEGDSSIGLGHLYRSFVLAEGLKDKGHNVTFFTPDNSFTKSFFLKRDIAYSLLDTDNFDYLNKSNQERLLSEFDKYDILIIDLIEDRYREFRFLREVKNLNIVTMTLFEFDQFGRYEDLTFYPFYKELPYQKIIKGDESELLVYSGCDYMFFNRQLINQYNKRIAQKQKNCVNILLTMGGSDPENFTEKVLISLTTISKEIHVDVVCGSANLNKEKIKNIIPRLPYSTEYHEDIDYLPSLMSKSSLAIINGGNTRYELSLLEVPSIMISLHDMQKNINDDFAEITGNLSIGIGTRLSDNFIGAEIEKYLDTICKAEIQGLFDSQGLNRILSLILKAK</sequence>
<proteinExistence type="predicted"/>
<protein>
    <submittedName>
        <fullName evidence="1">Spore coat polysaccharide biosynthesis predicted glycosyltransferase SpsG</fullName>
    </submittedName>
</protein>
<keyword evidence="2" id="KW-1185">Reference proteome</keyword>
<reference evidence="1" key="1">
    <citation type="submission" date="2023-07" db="EMBL/GenBank/DDBJ databases">
        <title>Genomic Encyclopedia of Type Strains, Phase IV (KMG-IV): sequencing the most valuable type-strain genomes for metagenomic binning, comparative biology and taxonomic classification.</title>
        <authorList>
            <person name="Goeker M."/>
        </authorList>
    </citation>
    <scope>NUCLEOTIDE SEQUENCE</scope>
    <source>
        <strain evidence="1">DSM 26174</strain>
    </source>
</reference>
<gene>
    <name evidence="1" type="ORF">HNQ88_003775</name>
</gene>
<dbReference type="Gene3D" id="3.40.50.11190">
    <property type="match status" value="1"/>
</dbReference>
<dbReference type="EMBL" id="JAVDQD010000005">
    <property type="protein sequence ID" value="MDR6240699.1"/>
    <property type="molecule type" value="Genomic_DNA"/>
</dbReference>
<evidence type="ECO:0000313" key="2">
    <source>
        <dbReference type="Proteomes" id="UP001185092"/>
    </source>
</evidence>
<dbReference type="SUPFAM" id="SSF53756">
    <property type="entry name" value="UDP-Glycosyltransferase/glycogen phosphorylase"/>
    <property type="match status" value="1"/>
</dbReference>
<dbReference type="Gene3D" id="3.40.50.2000">
    <property type="entry name" value="Glycogen Phosphorylase B"/>
    <property type="match status" value="1"/>
</dbReference>
<dbReference type="Proteomes" id="UP001185092">
    <property type="component" value="Unassembled WGS sequence"/>
</dbReference>
<accession>A0AAE4BRZ8</accession>
<comment type="caution">
    <text evidence="1">The sequence shown here is derived from an EMBL/GenBank/DDBJ whole genome shotgun (WGS) entry which is preliminary data.</text>
</comment>
<name>A0AAE4BRZ8_9BACT</name>